<protein>
    <recommendedName>
        <fullName evidence="2">DC-UbP/UBTD2 N-terminal domain-containing protein</fullName>
    </recommendedName>
</protein>
<feature type="region of interest" description="Disordered" evidence="1">
    <location>
        <begin position="18"/>
        <end position="50"/>
    </location>
</feature>
<dbReference type="AlphaFoldDB" id="A0A5N5X3U9"/>
<dbReference type="Pfam" id="PF16455">
    <property type="entry name" value="UBD"/>
    <property type="match status" value="1"/>
</dbReference>
<dbReference type="InterPro" id="IPR029071">
    <property type="entry name" value="Ubiquitin-like_domsf"/>
</dbReference>
<sequence length="299" mass="33387">MESGHHIYKMGCCMSTSRDDNRSTYTTQTATEERRPQASSRAANSATTAAVPSNSARIVIRSSPDHLPLNEHFNAPIRRHVWYSKRRLWTRAQLEQERKEFFETRVTGRSEIWAALSSAISLMQAGELATAQGIIDAAGVTVPTGDLCQGCYDEQGVLYRLPQCIVGNPENMVQSSLAEDDFDTDDDKLSLDEESGDELIADDTERRRDEKGKISERDLIRVKARLSDRGGPDMIVTVGKTQNVSFIARKLQQEAEIPKTHRVKIAYLGKILNEHAPLVDQGWKSGHVINALIAARRPQ</sequence>
<dbReference type="InterPro" id="IPR038169">
    <property type="entry name" value="DC-UbP/UBTD2_N_sf"/>
</dbReference>
<feature type="domain" description="DC-UbP/UBTD2 N-terminal" evidence="2">
    <location>
        <begin position="74"/>
        <end position="174"/>
    </location>
</feature>
<dbReference type="Proteomes" id="UP000326565">
    <property type="component" value="Unassembled WGS sequence"/>
</dbReference>
<feature type="compositionally biased region" description="Low complexity" evidence="1">
    <location>
        <begin position="38"/>
        <end position="50"/>
    </location>
</feature>
<name>A0A5N5X3U9_9EURO</name>
<dbReference type="OrthoDB" id="1640476at2759"/>
<proteinExistence type="predicted"/>
<dbReference type="PANTHER" id="PTHR13609">
    <property type="entry name" value="UBIQUITIN DOMAIN CONTAINING 1 PROTEIN-RELATED"/>
    <property type="match status" value="1"/>
</dbReference>
<evidence type="ECO:0000256" key="1">
    <source>
        <dbReference type="SAM" id="MobiDB-lite"/>
    </source>
</evidence>
<dbReference type="Gene3D" id="1.20.225.20">
    <property type="entry name" value="Ub domain-containing protein, DC-UbP/UBTD2, N-terminal domain"/>
    <property type="match status" value="1"/>
</dbReference>
<dbReference type="EMBL" id="ML732216">
    <property type="protein sequence ID" value="KAB8074052.1"/>
    <property type="molecule type" value="Genomic_DNA"/>
</dbReference>
<accession>A0A5N5X3U9</accession>
<dbReference type="SUPFAM" id="SSF54236">
    <property type="entry name" value="Ubiquitin-like"/>
    <property type="match status" value="1"/>
</dbReference>
<gene>
    <name evidence="3" type="ORF">BDV29DRAFT_174336</name>
</gene>
<evidence type="ECO:0000313" key="3">
    <source>
        <dbReference type="EMBL" id="KAB8074052.1"/>
    </source>
</evidence>
<keyword evidence="4" id="KW-1185">Reference proteome</keyword>
<dbReference type="InterPro" id="IPR032752">
    <property type="entry name" value="DC-UbP/UBTD2_N"/>
</dbReference>
<reference evidence="3 4" key="1">
    <citation type="submission" date="2019-04" db="EMBL/GenBank/DDBJ databases">
        <title>Friends and foes A comparative genomics study of 23 Aspergillus species from section Flavi.</title>
        <authorList>
            <consortium name="DOE Joint Genome Institute"/>
            <person name="Kjaerbolling I."/>
            <person name="Vesth T."/>
            <person name="Frisvad J.C."/>
            <person name="Nybo J.L."/>
            <person name="Theobald S."/>
            <person name="Kildgaard S."/>
            <person name="Isbrandt T."/>
            <person name="Kuo A."/>
            <person name="Sato A."/>
            <person name="Lyhne E.K."/>
            <person name="Kogle M.E."/>
            <person name="Wiebenga A."/>
            <person name="Kun R.S."/>
            <person name="Lubbers R.J."/>
            <person name="Makela M.R."/>
            <person name="Barry K."/>
            <person name="Chovatia M."/>
            <person name="Clum A."/>
            <person name="Daum C."/>
            <person name="Haridas S."/>
            <person name="He G."/>
            <person name="LaButti K."/>
            <person name="Lipzen A."/>
            <person name="Mondo S."/>
            <person name="Riley R."/>
            <person name="Salamov A."/>
            <person name="Simmons B.A."/>
            <person name="Magnuson J.K."/>
            <person name="Henrissat B."/>
            <person name="Mortensen U.H."/>
            <person name="Larsen T.O."/>
            <person name="Devries R.P."/>
            <person name="Grigoriev I.V."/>
            <person name="Machida M."/>
            <person name="Baker S.E."/>
            <person name="Andersen M.R."/>
        </authorList>
    </citation>
    <scope>NUCLEOTIDE SEQUENCE [LARGE SCALE GENOMIC DNA]</scope>
    <source>
        <strain evidence="3 4">CBS 151.66</strain>
    </source>
</reference>
<dbReference type="InterPro" id="IPR039869">
    <property type="entry name" value="UBTD1/2"/>
</dbReference>
<evidence type="ECO:0000313" key="4">
    <source>
        <dbReference type="Proteomes" id="UP000326565"/>
    </source>
</evidence>
<evidence type="ECO:0000259" key="2">
    <source>
        <dbReference type="Pfam" id="PF16455"/>
    </source>
</evidence>
<organism evidence="3 4">
    <name type="scientific">Aspergillus leporis</name>
    <dbReference type="NCBI Taxonomy" id="41062"/>
    <lineage>
        <taxon>Eukaryota</taxon>
        <taxon>Fungi</taxon>
        <taxon>Dikarya</taxon>
        <taxon>Ascomycota</taxon>
        <taxon>Pezizomycotina</taxon>
        <taxon>Eurotiomycetes</taxon>
        <taxon>Eurotiomycetidae</taxon>
        <taxon>Eurotiales</taxon>
        <taxon>Aspergillaceae</taxon>
        <taxon>Aspergillus</taxon>
        <taxon>Aspergillus subgen. Circumdati</taxon>
    </lineage>
</organism>